<dbReference type="RefSeq" id="WP_073316297.1">
    <property type="nucleotide sequence ID" value="NZ_FQYP01000005.1"/>
</dbReference>
<gene>
    <name evidence="1" type="ORF">SAMN04488508_10585</name>
</gene>
<reference evidence="2" key="1">
    <citation type="submission" date="2016-11" db="EMBL/GenBank/DDBJ databases">
        <authorList>
            <person name="Varghese N."/>
            <person name="Submissions S."/>
        </authorList>
    </citation>
    <scope>NUCLEOTIDE SEQUENCE [LARGE SCALE GENOMIC DNA]</scope>
    <source>
        <strain evidence="2">DSM 22623</strain>
    </source>
</reference>
<protein>
    <recommendedName>
        <fullName evidence="3">ATP/GTP-binding protein</fullName>
    </recommendedName>
</protein>
<accession>A0A1M6G5D3</accession>
<name>A0A1M6G5D3_9FLAO</name>
<dbReference type="SUPFAM" id="SSF63825">
    <property type="entry name" value="YWTD domain"/>
    <property type="match status" value="1"/>
</dbReference>
<dbReference type="AlphaFoldDB" id="A0A1M6G5D3"/>
<dbReference type="EMBL" id="FQYP01000005">
    <property type="protein sequence ID" value="SHJ05159.1"/>
    <property type="molecule type" value="Genomic_DNA"/>
</dbReference>
<keyword evidence="2" id="KW-1185">Reference proteome</keyword>
<proteinExistence type="predicted"/>
<dbReference type="Gene3D" id="2.120.10.30">
    <property type="entry name" value="TolB, C-terminal domain"/>
    <property type="match status" value="1"/>
</dbReference>
<organism evidence="1 2">
    <name type="scientific">Aquimarina spongiae</name>
    <dbReference type="NCBI Taxonomy" id="570521"/>
    <lineage>
        <taxon>Bacteria</taxon>
        <taxon>Pseudomonadati</taxon>
        <taxon>Bacteroidota</taxon>
        <taxon>Flavobacteriia</taxon>
        <taxon>Flavobacteriales</taxon>
        <taxon>Flavobacteriaceae</taxon>
        <taxon>Aquimarina</taxon>
    </lineage>
</organism>
<sequence length="288" mass="32077">MKQNMIWMSIVVLIFTNVSAQKVKKIWEVNGLEAPESVVFDKENQVYYVSNVAGQPAEKNGLGYISIVTTDGNIKTKKWIEGLNAPKGLGLYNNHLYIADIDVVVIVDISKGEILDRLPAEKATFLNDIEIDTKGTVYVTDTFGGNAIYSIKDKKIELWLKDEKLDYPNGLKIVNNQLYVASWGVVTNPKTFETEVPGKLMSVDLSTKQIKDITVPKGNYDGLVKHDSQFLISDWIAGGVYAIDQKGEIIKVLDSNPGAADIFLNKEEKLLLVPQMLDGKMTVYQLSE</sequence>
<evidence type="ECO:0000313" key="2">
    <source>
        <dbReference type="Proteomes" id="UP000184432"/>
    </source>
</evidence>
<dbReference type="InterPro" id="IPR011042">
    <property type="entry name" value="6-blade_b-propeller_TolB-like"/>
</dbReference>
<evidence type="ECO:0000313" key="1">
    <source>
        <dbReference type="EMBL" id="SHJ05159.1"/>
    </source>
</evidence>
<evidence type="ECO:0008006" key="3">
    <source>
        <dbReference type="Google" id="ProtNLM"/>
    </source>
</evidence>
<dbReference type="OrthoDB" id="7675395at2"/>
<dbReference type="STRING" id="570521.SAMN04488508_10585"/>
<dbReference type="Proteomes" id="UP000184432">
    <property type="component" value="Unassembled WGS sequence"/>
</dbReference>